<protein>
    <submittedName>
        <fullName evidence="1">DUF2993 domain-containing protein</fullName>
    </submittedName>
</protein>
<evidence type="ECO:0000313" key="1">
    <source>
        <dbReference type="EMBL" id="QKM71720.1"/>
    </source>
</evidence>
<sequence>MITAVVLGGLFVAADRVAVNMAESEVAERVKTSQGLARTPEVSINGFPFLTQVAGKKLDGVDVTLKSVTATADGRPVNITDVRAELGDVKINSDFSSAVAGTADGSGRISYEDLTRAAPQGATIGYAGPERAAKGQVKVSGSLYDVLKGAGKNPDSRFASLLKQDLTVYSSVELREGGTVRLRTETLPGLSVPGLDGMLRDVLDYDLKLAGLPKPVTLDRVAAEEEGLKFSGTGRGVSLVG</sequence>
<dbReference type="AlphaFoldDB" id="A0A7G3USC7"/>
<dbReference type="Pfam" id="PF11209">
    <property type="entry name" value="LmeA"/>
    <property type="match status" value="1"/>
</dbReference>
<reference evidence="1 2" key="1">
    <citation type="journal article" date="2012" name="J. Bacteriol.">
        <title>Draft genome of Streptomyces tsukubaensis NRRL 18488, the producer of the clinically important immunosuppressant tacrolimus (FK506).</title>
        <authorList>
            <person name="Barreiro C."/>
            <person name="Prieto C."/>
            <person name="Sola-Landa A."/>
            <person name="Solera E."/>
            <person name="Martinez-Castro M."/>
            <person name="Perez-Redondo R."/>
            <person name="Garcia-Estrada C."/>
            <person name="Aparicio J.F."/>
            <person name="Fernandez-Martinez L.T."/>
            <person name="Santos-Aberturas J."/>
            <person name="Salehi-Najafabadi Z."/>
            <person name="Rodriguez-Garcia A."/>
            <person name="Tauch A."/>
            <person name="Martin J.F."/>
        </authorList>
    </citation>
    <scope>NUCLEOTIDE SEQUENCE [LARGE SCALE GENOMIC DNA]</scope>
    <source>
        <strain evidence="2">DSM 42081 / NBRC 108919 / NRRL 18488 / 9993</strain>
    </source>
</reference>
<dbReference type="InterPro" id="IPR021373">
    <property type="entry name" value="DUF2993"/>
</dbReference>
<dbReference type="Proteomes" id="UP000005940">
    <property type="component" value="Chromosome"/>
</dbReference>
<evidence type="ECO:0000313" key="2">
    <source>
        <dbReference type="Proteomes" id="UP000005940"/>
    </source>
</evidence>
<accession>A0A7G3USC7</accession>
<name>A0A7G3USC7_STRT9</name>
<keyword evidence="2" id="KW-1185">Reference proteome</keyword>
<gene>
    <name evidence="1" type="ORF">STSU_019280</name>
</gene>
<proteinExistence type="predicted"/>
<dbReference type="EMBL" id="CP029159">
    <property type="protein sequence ID" value="QKM71720.1"/>
    <property type="molecule type" value="Genomic_DNA"/>
</dbReference>
<organism evidence="1 2">
    <name type="scientific">Streptomyces tsukubensis (strain DSM 42081 / NBRC 108919 / NRRL 18488 / 9993)</name>
    <dbReference type="NCBI Taxonomy" id="1114943"/>
    <lineage>
        <taxon>Bacteria</taxon>
        <taxon>Bacillati</taxon>
        <taxon>Actinomycetota</taxon>
        <taxon>Actinomycetes</taxon>
        <taxon>Kitasatosporales</taxon>
        <taxon>Streptomycetaceae</taxon>
        <taxon>Streptomyces</taxon>
    </lineage>
</organism>